<keyword evidence="5" id="KW-1185">Reference proteome</keyword>
<evidence type="ECO:0000256" key="1">
    <source>
        <dbReference type="SAM" id="MobiDB-lite"/>
    </source>
</evidence>
<gene>
    <name evidence="4" type="ORF">M011DRAFT_526736</name>
</gene>
<dbReference type="PANTHER" id="PTHR33119:SF1">
    <property type="entry name" value="FE2OG DIOXYGENASE DOMAIN-CONTAINING PROTEIN"/>
    <property type="match status" value="1"/>
</dbReference>
<proteinExistence type="predicted"/>
<dbReference type="OrthoDB" id="415532at2759"/>
<evidence type="ECO:0000259" key="3">
    <source>
        <dbReference type="Pfam" id="PF21666"/>
    </source>
</evidence>
<dbReference type="InterPro" id="IPR049207">
    <property type="entry name" value="DUF4246_N"/>
</dbReference>
<feature type="domain" description="DUF4246" evidence="2">
    <location>
        <begin position="121"/>
        <end position="534"/>
    </location>
</feature>
<dbReference type="PANTHER" id="PTHR33119">
    <property type="entry name" value="IFI3P"/>
    <property type="match status" value="1"/>
</dbReference>
<accession>A0A6A6V7F9</accession>
<evidence type="ECO:0000259" key="2">
    <source>
        <dbReference type="Pfam" id="PF14033"/>
    </source>
</evidence>
<dbReference type="InterPro" id="IPR049192">
    <property type="entry name" value="DUF4246_C"/>
</dbReference>
<dbReference type="Pfam" id="PF14033">
    <property type="entry name" value="DUF4246"/>
    <property type="match status" value="1"/>
</dbReference>
<dbReference type="Proteomes" id="UP000799440">
    <property type="component" value="Unassembled WGS sequence"/>
</dbReference>
<sequence length="587" mass="67403">MPAYPRLGLDLRHNAFEKRFFPSGAHQGCSSSKSGLLPVRELAMLSSMESLTETEDWDTKIFDEDIVSKWREETLAILDERLWALSLEAKFQKFDRSEAGRFEGVQDDNPEVPPLKGIMNENAFDCCIQELRSKAKYYEATGMIPTLDACAAVVKSDRLVSSELRQCLRVAFDRLKSDQVTSPPESNNMIQDLVDPSMYPLVYGKTRAIKEEVSIPLHFWSELYQWMPSNVALQPDGKCKFTSYINNLHPERYPEIYRSIESLIETALPMWGQCLALAGSSRGNEGPGRRHSRFPKPEDPDDENDKNWEPSIPKPVADEFIEWSTMKPGEDEAMELLSLLRKPRIPEASFIDVNYHPVPGKRLVERYSATGLQVVVRMISIELTPEKSEFPEGAWHVEGMINEHICATALYYLDDENVTDSSLSFRIQTSSYLSTDDPHYQVQQGSFRWLERIYGTSLEDFGPCLENYGTVKTCEGRLLAFPYVFQNRVSSFRLADPTKPGHRRFIALLLVDPNKRIISTANVPPQQFSWWTDESLRCYFDTGSNPNPPPMMTVEEAQGHRRKLMHERNIHLQMADREWTQHTYNFD</sequence>
<evidence type="ECO:0000313" key="4">
    <source>
        <dbReference type="EMBL" id="KAF2746622.1"/>
    </source>
</evidence>
<protein>
    <submittedName>
        <fullName evidence="4">Uncharacterized protein</fullName>
    </submittedName>
</protein>
<dbReference type="AlphaFoldDB" id="A0A6A6V7F9"/>
<feature type="domain" description="DUF4246" evidence="3">
    <location>
        <begin position="4"/>
        <end position="73"/>
    </location>
</feature>
<name>A0A6A6V7F9_9PLEO</name>
<reference evidence="4" key="1">
    <citation type="journal article" date="2020" name="Stud. Mycol.">
        <title>101 Dothideomycetes genomes: a test case for predicting lifestyles and emergence of pathogens.</title>
        <authorList>
            <person name="Haridas S."/>
            <person name="Albert R."/>
            <person name="Binder M."/>
            <person name="Bloem J."/>
            <person name="Labutti K."/>
            <person name="Salamov A."/>
            <person name="Andreopoulos B."/>
            <person name="Baker S."/>
            <person name="Barry K."/>
            <person name="Bills G."/>
            <person name="Bluhm B."/>
            <person name="Cannon C."/>
            <person name="Castanera R."/>
            <person name="Culley D."/>
            <person name="Daum C."/>
            <person name="Ezra D."/>
            <person name="Gonzalez J."/>
            <person name="Henrissat B."/>
            <person name="Kuo A."/>
            <person name="Liang C."/>
            <person name="Lipzen A."/>
            <person name="Lutzoni F."/>
            <person name="Magnuson J."/>
            <person name="Mondo S."/>
            <person name="Nolan M."/>
            <person name="Ohm R."/>
            <person name="Pangilinan J."/>
            <person name="Park H.-J."/>
            <person name="Ramirez L."/>
            <person name="Alfaro M."/>
            <person name="Sun H."/>
            <person name="Tritt A."/>
            <person name="Yoshinaga Y."/>
            <person name="Zwiers L.-H."/>
            <person name="Turgeon B."/>
            <person name="Goodwin S."/>
            <person name="Spatafora J."/>
            <person name="Crous P."/>
            <person name="Grigoriev I."/>
        </authorList>
    </citation>
    <scope>NUCLEOTIDE SEQUENCE</scope>
    <source>
        <strain evidence="4">CBS 119925</strain>
    </source>
</reference>
<dbReference type="Pfam" id="PF21666">
    <property type="entry name" value="DUF4246_N"/>
    <property type="match status" value="1"/>
</dbReference>
<organism evidence="4 5">
    <name type="scientific">Sporormia fimetaria CBS 119925</name>
    <dbReference type="NCBI Taxonomy" id="1340428"/>
    <lineage>
        <taxon>Eukaryota</taxon>
        <taxon>Fungi</taxon>
        <taxon>Dikarya</taxon>
        <taxon>Ascomycota</taxon>
        <taxon>Pezizomycotina</taxon>
        <taxon>Dothideomycetes</taxon>
        <taxon>Pleosporomycetidae</taxon>
        <taxon>Pleosporales</taxon>
        <taxon>Sporormiaceae</taxon>
        <taxon>Sporormia</taxon>
    </lineage>
</organism>
<feature type="region of interest" description="Disordered" evidence="1">
    <location>
        <begin position="280"/>
        <end position="312"/>
    </location>
</feature>
<dbReference type="InterPro" id="IPR025340">
    <property type="entry name" value="DUF4246"/>
</dbReference>
<evidence type="ECO:0000313" key="5">
    <source>
        <dbReference type="Proteomes" id="UP000799440"/>
    </source>
</evidence>
<dbReference type="EMBL" id="MU006576">
    <property type="protein sequence ID" value="KAF2746622.1"/>
    <property type="molecule type" value="Genomic_DNA"/>
</dbReference>